<dbReference type="AlphaFoldDB" id="A0A0D8XVK2"/>
<proteinExistence type="predicted"/>
<dbReference type="Pfam" id="PF00009">
    <property type="entry name" value="GTP_EFTU"/>
    <property type="match status" value="1"/>
</dbReference>
<dbReference type="GO" id="GO:1990904">
    <property type="term" value="C:ribonucleoprotein complex"/>
    <property type="evidence" value="ECO:0007669"/>
    <property type="project" value="TreeGrafter"/>
</dbReference>
<reference evidence="2 3" key="1">
    <citation type="submission" date="2013-11" db="EMBL/GenBank/DDBJ databases">
        <title>Draft genome of the bovine lungworm Dictyocaulus viviparus.</title>
        <authorList>
            <person name="Mitreva M."/>
        </authorList>
    </citation>
    <scope>NUCLEOTIDE SEQUENCE [LARGE SCALE GENOMIC DNA]</scope>
    <source>
        <strain evidence="2 3">HannoverDv2000</strain>
    </source>
</reference>
<dbReference type="STRING" id="29172.A0A0D8XVK2"/>
<dbReference type="GO" id="GO:0005525">
    <property type="term" value="F:GTP binding"/>
    <property type="evidence" value="ECO:0007669"/>
    <property type="project" value="InterPro"/>
</dbReference>
<dbReference type="PANTHER" id="PTHR42908">
    <property type="entry name" value="TRANSLATION ELONGATION FACTOR-RELATED"/>
    <property type="match status" value="1"/>
</dbReference>
<dbReference type="PANTHER" id="PTHR42908:SF3">
    <property type="entry name" value="ELONGATION FACTOR-LIKE GTPASE 1"/>
    <property type="match status" value="1"/>
</dbReference>
<dbReference type="GO" id="GO:0003924">
    <property type="term" value="F:GTPase activity"/>
    <property type="evidence" value="ECO:0007669"/>
    <property type="project" value="InterPro"/>
</dbReference>
<reference evidence="3" key="2">
    <citation type="journal article" date="2016" name="Sci. Rep.">
        <title>Dictyocaulus viviparus genome, variome and transcriptome elucidate lungworm biology and support future intervention.</title>
        <authorList>
            <person name="McNulty S.N."/>
            <person name="Strube C."/>
            <person name="Rosa B.A."/>
            <person name="Martin J.C."/>
            <person name="Tyagi R."/>
            <person name="Choi Y.J."/>
            <person name="Wang Q."/>
            <person name="Hallsworth Pepin K."/>
            <person name="Zhang X."/>
            <person name="Ozersky P."/>
            <person name="Wilson R.K."/>
            <person name="Sternberg P.W."/>
            <person name="Gasser R.B."/>
            <person name="Mitreva M."/>
        </authorList>
    </citation>
    <scope>NUCLEOTIDE SEQUENCE [LARGE SCALE GENOMIC DNA]</scope>
    <source>
        <strain evidence="3">HannoverDv2000</strain>
    </source>
</reference>
<dbReference type="GO" id="GO:0043022">
    <property type="term" value="F:ribosome binding"/>
    <property type="evidence" value="ECO:0007669"/>
    <property type="project" value="TreeGrafter"/>
</dbReference>
<dbReference type="GO" id="GO:0042256">
    <property type="term" value="P:cytosolic ribosome assembly"/>
    <property type="evidence" value="ECO:0007669"/>
    <property type="project" value="TreeGrafter"/>
</dbReference>
<dbReference type="EMBL" id="KN716355">
    <property type="protein sequence ID" value="KJH46381.1"/>
    <property type="molecule type" value="Genomic_DNA"/>
</dbReference>
<organism evidence="2 3">
    <name type="scientific">Dictyocaulus viviparus</name>
    <name type="common">Bovine lungworm</name>
    <dbReference type="NCBI Taxonomy" id="29172"/>
    <lineage>
        <taxon>Eukaryota</taxon>
        <taxon>Metazoa</taxon>
        <taxon>Ecdysozoa</taxon>
        <taxon>Nematoda</taxon>
        <taxon>Chromadorea</taxon>
        <taxon>Rhabditida</taxon>
        <taxon>Rhabditina</taxon>
        <taxon>Rhabditomorpha</taxon>
        <taxon>Strongyloidea</taxon>
        <taxon>Metastrongylidae</taxon>
        <taxon>Dictyocaulus</taxon>
    </lineage>
</organism>
<dbReference type="GO" id="GO:0005829">
    <property type="term" value="C:cytosol"/>
    <property type="evidence" value="ECO:0007669"/>
    <property type="project" value="TreeGrafter"/>
</dbReference>
<dbReference type="SUPFAM" id="SSF52540">
    <property type="entry name" value="P-loop containing nucleoside triphosphate hydrolases"/>
    <property type="match status" value="1"/>
</dbReference>
<sequence>MDVKAQSTTRLKSPDDIRNVCLIAHVDHGKTTLADSLLSTNAIISGTIYESREDEQTRGITMKASGMSLIYGQMLINLMDSPGHVDFSSEVTAALLLSDIALLLVDVVGLIPTISCQKS</sequence>
<protein>
    <recommendedName>
        <fullName evidence="1">Tr-type G domain-containing protein</fullName>
    </recommendedName>
</protein>
<dbReference type="Gene3D" id="3.40.50.300">
    <property type="entry name" value="P-loop containing nucleotide triphosphate hydrolases"/>
    <property type="match status" value="1"/>
</dbReference>
<dbReference type="PRINTS" id="PR00315">
    <property type="entry name" value="ELONGATNFCT"/>
</dbReference>
<name>A0A0D8XVK2_DICVI</name>
<feature type="domain" description="Tr-type G" evidence="1">
    <location>
        <begin position="15"/>
        <end position="119"/>
    </location>
</feature>
<dbReference type="OrthoDB" id="364892at2759"/>
<keyword evidence="3" id="KW-1185">Reference proteome</keyword>
<dbReference type="InterPro" id="IPR000795">
    <property type="entry name" value="T_Tr_GTP-bd_dom"/>
</dbReference>
<dbReference type="Proteomes" id="UP000053766">
    <property type="component" value="Unassembled WGS sequence"/>
</dbReference>
<dbReference type="InterPro" id="IPR027417">
    <property type="entry name" value="P-loop_NTPase"/>
</dbReference>
<gene>
    <name evidence="2" type="ORF">DICVIV_07549</name>
</gene>
<dbReference type="PROSITE" id="PS51722">
    <property type="entry name" value="G_TR_2"/>
    <property type="match status" value="1"/>
</dbReference>
<evidence type="ECO:0000259" key="1">
    <source>
        <dbReference type="PROSITE" id="PS51722"/>
    </source>
</evidence>
<evidence type="ECO:0000313" key="2">
    <source>
        <dbReference type="EMBL" id="KJH46381.1"/>
    </source>
</evidence>
<accession>A0A0D8XVK2</accession>
<evidence type="ECO:0000313" key="3">
    <source>
        <dbReference type="Proteomes" id="UP000053766"/>
    </source>
</evidence>